<organism evidence="2 3">
    <name type="scientific">Candidatus Harrisonbacteria bacterium CG10_big_fil_rev_8_21_14_0_10_42_17</name>
    <dbReference type="NCBI Taxonomy" id="1974584"/>
    <lineage>
        <taxon>Bacteria</taxon>
        <taxon>Candidatus Harrisoniibacteriota</taxon>
    </lineage>
</organism>
<gene>
    <name evidence="2" type="ORF">COU08_00960</name>
</gene>
<reference evidence="3" key="1">
    <citation type="submission" date="2017-09" db="EMBL/GenBank/DDBJ databases">
        <title>Depth-based differentiation of microbial function through sediment-hosted aquifers and enrichment of novel symbionts in the deep terrestrial subsurface.</title>
        <authorList>
            <person name="Probst A.J."/>
            <person name="Ladd B."/>
            <person name="Jarett J.K."/>
            <person name="Geller-Mcgrath D.E."/>
            <person name="Sieber C.M.K."/>
            <person name="Emerson J.B."/>
            <person name="Anantharaman K."/>
            <person name="Thomas B.C."/>
            <person name="Malmstrom R."/>
            <person name="Stieglmeier M."/>
            <person name="Klingl A."/>
            <person name="Woyke T."/>
            <person name="Ryan C.M."/>
            <person name="Banfield J.F."/>
        </authorList>
    </citation>
    <scope>NUCLEOTIDE SEQUENCE [LARGE SCALE GENOMIC DNA]</scope>
</reference>
<keyword evidence="1" id="KW-0472">Membrane</keyword>
<dbReference type="EMBL" id="PFBA01000012">
    <property type="protein sequence ID" value="PIT92718.1"/>
    <property type="molecule type" value="Genomic_DNA"/>
</dbReference>
<name>A0A2M6WIT9_9BACT</name>
<dbReference type="AlphaFoldDB" id="A0A2M6WIT9"/>
<evidence type="ECO:0000313" key="3">
    <source>
        <dbReference type="Proteomes" id="UP000228635"/>
    </source>
</evidence>
<keyword evidence="1" id="KW-1133">Transmembrane helix</keyword>
<feature type="transmembrane region" description="Helical" evidence="1">
    <location>
        <begin position="28"/>
        <end position="53"/>
    </location>
</feature>
<protein>
    <submittedName>
        <fullName evidence="2">Uncharacterized protein</fullName>
    </submittedName>
</protein>
<dbReference type="Proteomes" id="UP000228635">
    <property type="component" value="Unassembled WGS sequence"/>
</dbReference>
<proteinExistence type="predicted"/>
<comment type="caution">
    <text evidence="2">The sequence shown here is derived from an EMBL/GenBank/DDBJ whole genome shotgun (WGS) entry which is preliminary data.</text>
</comment>
<accession>A0A2M6WIT9</accession>
<evidence type="ECO:0000313" key="2">
    <source>
        <dbReference type="EMBL" id="PIT92718.1"/>
    </source>
</evidence>
<sequence>MPQSIKRLPHRVDLSHAPDTPRVSVVEFILVGIITVASDAAELFVGMLSLIGIGFLFTPISYLLGIFVSLFTFFWIVFIKRAKWTRGPVVYLTGFLLELISAGYLPIRTISFLITVLLINRKSIPGVKQVSSAIETGKRGGGEQYENAA</sequence>
<feature type="transmembrane region" description="Helical" evidence="1">
    <location>
        <begin position="60"/>
        <end position="79"/>
    </location>
</feature>
<evidence type="ECO:0000256" key="1">
    <source>
        <dbReference type="SAM" id="Phobius"/>
    </source>
</evidence>
<feature type="transmembrane region" description="Helical" evidence="1">
    <location>
        <begin position="99"/>
        <end position="119"/>
    </location>
</feature>
<keyword evidence="1" id="KW-0812">Transmembrane</keyword>